<name>A0A0R3X204_HYDTA</name>
<dbReference type="WBParaSite" id="TTAC_0000728201-mRNA-1">
    <property type="protein sequence ID" value="TTAC_0000728201-mRNA-1"/>
    <property type="gene ID" value="TTAC_0000728201"/>
</dbReference>
<evidence type="ECO:0000313" key="1">
    <source>
        <dbReference type="EMBL" id="VDM31621.1"/>
    </source>
</evidence>
<dbReference type="Proteomes" id="UP000274429">
    <property type="component" value="Unassembled WGS sequence"/>
</dbReference>
<reference evidence="1 2" key="2">
    <citation type="submission" date="2018-11" db="EMBL/GenBank/DDBJ databases">
        <authorList>
            <consortium name="Pathogen Informatics"/>
        </authorList>
    </citation>
    <scope>NUCLEOTIDE SEQUENCE [LARGE SCALE GENOMIC DNA]</scope>
</reference>
<dbReference type="STRING" id="6205.A0A0R3X204"/>
<evidence type="ECO:0000313" key="3">
    <source>
        <dbReference type="WBParaSite" id="TTAC_0000728201-mRNA-1"/>
    </source>
</evidence>
<dbReference type="AlphaFoldDB" id="A0A0R3X204"/>
<dbReference type="EMBL" id="UYWX01020358">
    <property type="protein sequence ID" value="VDM31621.1"/>
    <property type="molecule type" value="Genomic_DNA"/>
</dbReference>
<organism evidence="3">
    <name type="scientific">Hydatigena taeniaeformis</name>
    <name type="common">Feline tapeworm</name>
    <name type="synonym">Taenia taeniaeformis</name>
    <dbReference type="NCBI Taxonomy" id="6205"/>
    <lineage>
        <taxon>Eukaryota</taxon>
        <taxon>Metazoa</taxon>
        <taxon>Spiralia</taxon>
        <taxon>Lophotrochozoa</taxon>
        <taxon>Platyhelminthes</taxon>
        <taxon>Cestoda</taxon>
        <taxon>Eucestoda</taxon>
        <taxon>Cyclophyllidea</taxon>
        <taxon>Taeniidae</taxon>
        <taxon>Hydatigera</taxon>
    </lineage>
</organism>
<keyword evidence="2" id="KW-1185">Reference proteome</keyword>
<accession>A0A0R3X204</accession>
<protein>
    <submittedName>
        <fullName evidence="1 3">Uncharacterized protein</fullName>
    </submittedName>
</protein>
<gene>
    <name evidence="1" type="ORF">TTAC_LOCUS7267</name>
</gene>
<evidence type="ECO:0000313" key="2">
    <source>
        <dbReference type="Proteomes" id="UP000274429"/>
    </source>
</evidence>
<sequence>MEFLGHHGTSCYMPASRHQQITARLPTLATLPPLNPTLPDACPRPYPHRRSLAALSYRPANYYSAAKVSPTYPLTASQTESRNSDTKLNELCGVRVPSVYSAARTALYTRYTPRNWFESYNRLLQANDLAQKNSDCLVHDSKR</sequence>
<proteinExistence type="predicted"/>
<reference evidence="3" key="1">
    <citation type="submission" date="2017-02" db="UniProtKB">
        <authorList>
            <consortium name="WormBaseParasite"/>
        </authorList>
    </citation>
    <scope>IDENTIFICATION</scope>
</reference>
<dbReference type="OrthoDB" id="9886517at2759"/>